<feature type="signal peptide" evidence="1">
    <location>
        <begin position="1"/>
        <end position="19"/>
    </location>
</feature>
<reference evidence="2 3" key="1">
    <citation type="submission" date="2019-12" db="EMBL/GenBank/DDBJ databases">
        <title>Microbes associate with the intestines of laboratory mice.</title>
        <authorList>
            <person name="Navarre W."/>
            <person name="Wong E."/>
        </authorList>
    </citation>
    <scope>NUCLEOTIDE SEQUENCE [LARGE SCALE GENOMIC DNA]</scope>
    <source>
        <strain evidence="2 3">NM82_D38</strain>
    </source>
</reference>
<dbReference type="PROSITE" id="PS51257">
    <property type="entry name" value="PROKAR_LIPOPROTEIN"/>
    <property type="match status" value="1"/>
</dbReference>
<dbReference type="EMBL" id="WSRP01000093">
    <property type="protein sequence ID" value="MVX58024.1"/>
    <property type="molecule type" value="Genomic_DNA"/>
</dbReference>
<dbReference type="Proteomes" id="UP000472580">
    <property type="component" value="Unassembled WGS sequence"/>
</dbReference>
<evidence type="ECO:0000256" key="1">
    <source>
        <dbReference type="SAM" id="SignalP"/>
    </source>
</evidence>
<evidence type="ECO:0000313" key="2">
    <source>
        <dbReference type="EMBL" id="MVX58024.1"/>
    </source>
</evidence>
<dbReference type="AlphaFoldDB" id="A0A6L6YKS5"/>
<comment type="caution">
    <text evidence="2">The sequence shown here is derived from an EMBL/GenBank/DDBJ whole genome shotgun (WGS) entry which is preliminary data.</text>
</comment>
<evidence type="ECO:0000313" key="3">
    <source>
        <dbReference type="Proteomes" id="UP000472580"/>
    </source>
</evidence>
<dbReference type="OrthoDB" id="9943501at2"/>
<keyword evidence="3" id="KW-1185">Reference proteome</keyword>
<protein>
    <submittedName>
        <fullName evidence="2">Uncharacterized protein</fullName>
    </submittedName>
</protein>
<name>A0A6L6YKS5_9BURK</name>
<accession>A0A6L6YKS5</accession>
<sequence>MKKAVWLMLLLFLISGCSATVEKSAVEEQKDGTFKIDCIKENEWSGAFLSSELIREAEEFCLNKGKKFERVELKSENDG</sequence>
<feature type="non-terminal residue" evidence="2">
    <location>
        <position position="79"/>
    </location>
</feature>
<proteinExistence type="predicted"/>
<organism evidence="2 3">
    <name type="scientific">Parasutterella muris</name>
    <dbReference type="NCBI Taxonomy" id="2565572"/>
    <lineage>
        <taxon>Bacteria</taxon>
        <taxon>Pseudomonadati</taxon>
        <taxon>Pseudomonadota</taxon>
        <taxon>Betaproteobacteria</taxon>
        <taxon>Burkholderiales</taxon>
        <taxon>Sutterellaceae</taxon>
        <taxon>Parasutterella</taxon>
    </lineage>
</organism>
<dbReference type="RefSeq" id="WP_160336430.1">
    <property type="nucleotide sequence ID" value="NZ_WSRP01000093.1"/>
</dbReference>
<feature type="chain" id="PRO_5026739913" evidence="1">
    <location>
        <begin position="20"/>
        <end position="79"/>
    </location>
</feature>
<keyword evidence="1" id="KW-0732">Signal</keyword>
<gene>
    <name evidence="2" type="ORF">E5987_12670</name>
</gene>